<dbReference type="Proteomes" id="UP001501822">
    <property type="component" value="Unassembled WGS sequence"/>
</dbReference>
<evidence type="ECO:0000256" key="8">
    <source>
        <dbReference type="HAMAP-Rule" id="MF_00265"/>
    </source>
</evidence>
<evidence type="ECO:0000256" key="3">
    <source>
        <dbReference type="ARBA" id="ARBA00022722"/>
    </source>
</evidence>
<name>A0ABP3FDQ5_9ACTN</name>
<keyword evidence="2 8" id="KW-1277">Toxin-antitoxin system</keyword>
<organism evidence="10 11">
    <name type="scientific">Actinoallomurus spadix</name>
    <dbReference type="NCBI Taxonomy" id="79912"/>
    <lineage>
        <taxon>Bacteria</taxon>
        <taxon>Bacillati</taxon>
        <taxon>Actinomycetota</taxon>
        <taxon>Actinomycetes</taxon>
        <taxon>Streptosporangiales</taxon>
        <taxon>Thermomonosporaceae</taxon>
        <taxon>Actinoallomurus</taxon>
    </lineage>
</organism>
<protein>
    <recommendedName>
        <fullName evidence="8">Ribonuclease VapC</fullName>
        <shortName evidence="8">RNase VapC</shortName>
        <ecNumber evidence="8">3.1.-.-</ecNumber>
    </recommendedName>
    <alternativeName>
        <fullName evidence="8">Toxin VapC</fullName>
    </alternativeName>
</protein>
<dbReference type="InterPro" id="IPR022907">
    <property type="entry name" value="VapC_family"/>
</dbReference>
<proteinExistence type="inferred from homology"/>
<dbReference type="EMBL" id="BAAABM010000003">
    <property type="protein sequence ID" value="GAA0315571.1"/>
    <property type="molecule type" value="Genomic_DNA"/>
</dbReference>
<accession>A0ABP3FDQ5</accession>
<keyword evidence="3 8" id="KW-0540">Nuclease</keyword>
<evidence type="ECO:0000256" key="5">
    <source>
        <dbReference type="ARBA" id="ARBA00022801"/>
    </source>
</evidence>
<feature type="binding site" evidence="8">
    <location>
        <position position="96"/>
    </location>
    <ligand>
        <name>Mg(2+)</name>
        <dbReference type="ChEBI" id="CHEBI:18420"/>
    </ligand>
</feature>
<evidence type="ECO:0000256" key="6">
    <source>
        <dbReference type="ARBA" id="ARBA00022842"/>
    </source>
</evidence>
<dbReference type="PANTHER" id="PTHR33653:SF1">
    <property type="entry name" value="RIBONUCLEASE VAPC2"/>
    <property type="match status" value="1"/>
</dbReference>
<dbReference type="InterPro" id="IPR050556">
    <property type="entry name" value="Type_II_TA_system_RNase"/>
</dbReference>
<dbReference type="Pfam" id="PF01850">
    <property type="entry name" value="PIN"/>
    <property type="match status" value="1"/>
</dbReference>
<evidence type="ECO:0000256" key="2">
    <source>
        <dbReference type="ARBA" id="ARBA00022649"/>
    </source>
</evidence>
<evidence type="ECO:0000313" key="11">
    <source>
        <dbReference type="Proteomes" id="UP001501822"/>
    </source>
</evidence>
<comment type="cofactor">
    <cofactor evidence="1 8">
        <name>Mg(2+)</name>
        <dbReference type="ChEBI" id="CHEBI:18420"/>
    </cofactor>
</comment>
<dbReference type="PANTHER" id="PTHR33653">
    <property type="entry name" value="RIBONUCLEASE VAPC2"/>
    <property type="match status" value="1"/>
</dbReference>
<reference evidence="11" key="1">
    <citation type="journal article" date="2019" name="Int. J. Syst. Evol. Microbiol.">
        <title>The Global Catalogue of Microorganisms (GCM) 10K type strain sequencing project: providing services to taxonomists for standard genome sequencing and annotation.</title>
        <authorList>
            <consortium name="The Broad Institute Genomics Platform"/>
            <consortium name="The Broad Institute Genome Sequencing Center for Infectious Disease"/>
            <person name="Wu L."/>
            <person name="Ma J."/>
        </authorList>
    </citation>
    <scope>NUCLEOTIDE SEQUENCE [LARGE SCALE GENOMIC DNA]</scope>
    <source>
        <strain evidence="11">JCM 3146</strain>
    </source>
</reference>
<dbReference type="InterPro" id="IPR002716">
    <property type="entry name" value="PIN_dom"/>
</dbReference>
<comment type="similarity">
    <text evidence="7 8">Belongs to the PINc/VapC protein family.</text>
</comment>
<sequence>MSPATYLIDTSALARMAQTPDRWEEQVSAGLIAICPVIELEVLFSARSMDERQRLLQILRAMYGWVPMPDRVYQRAADVQEALTKRGQHRCAGPVDLLVAATAELSNLTVLHYDRDYETIARMTGQPTQWLAPPGTLG</sequence>
<evidence type="ECO:0000256" key="1">
    <source>
        <dbReference type="ARBA" id="ARBA00001946"/>
    </source>
</evidence>
<dbReference type="EC" id="3.1.-.-" evidence="8"/>
<dbReference type="RefSeq" id="WP_252808310.1">
    <property type="nucleotide sequence ID" value="NZ_BAAABM010000003.1"/>
</dbReference>
<gene>
    <name evidence="8" type="primary">vapC</name>
    <name evidence="10" type="ORF">GCM10010151_02010</name>
</gene>
<dbReference type="InterPro" id="IPR029060">
    <property type="entry name" value="PIN-like_dom_sf"/>
</dbReference>
<keyword evidence="11" id="KW-1185">Reference proteome</keyword>
<keyword evidence="4 8" id="KW-0479">Metal-binding</keyword>
<feature type="domain" description="PIN" evidence="9">
    <location>
        <begin position="6"/>
        <end position="121"/>
    </location>
</feature>
<dbReference type="Gene3D" id="3.40.50.1010">
    <property type="entry name" value="5'-nuclease"/>
    <property type="match status" value="1"/>
</dbReference>
<dbReference type="HAMAP" id="MF_00265">
    <property type="entry name" value="VapC_Nob1"/>
    <property type="match status" value="1"/>
</dbReference>
<comment type="caution">
    <text evidence="10">The sequence shown here is derived from an EMBL/GenBank/DDBJ whole genome shotgun (WGS) entry which is preliminary data.</text>
</comment>
<dbReference type="SUPFAM" id="SSF88723">
    <property type="entry name" value="PIN domain-like"/>
    <property type="match status" value="1"/>
</dbReference>
<evidence type="ECO:0000256" key="4">
    <source>
        <dbReference type="ARBA" id="ARBA00022723"/>
    </source>
</evidence>
<keyword evidence="8" id="KW-0800">Toxin</keyword>
<evidence type="ECO:0000313" key="10">
    <source>
        <dbReference type="EMBL" id="GAA0315571.1"/>
    </source>
</evidence>
<evidence type="ECO:0000259" key="9">
    <source>
        <dbReference type="Pfam" id="PF01850"/>
    </source>
</evidence>
<dbReference type="CDD" id="cd18755">
    <property type="entry name" value="PIN_MtVapC3_VapC21-like"/>
    <property type="match status" value="1"/>
</dbReference>
<keyword evidence="6 8" id="KW-0460">Magnesium</keyword>
<feature type="binding site" evidence="8">
    <location>
        <position position="9"/>
    </location>
    <ligand>
        <name>Mg(2+)</name>
        <dbReference type="ChEBI" id="CHEBI:18420"/>
    </ligand>
</feature>
<comment type="function">
    <text evidence="8">Toxic component of a toxin-antitoxin (TA) system. An RNase.</text>
</comment>
<evidence type="ECO:0000256" key="7">
    <source>
        <dbReference type="ARBA" id="ARBA00038093"/>
    </source>
</evidence>
<keyword evidence="5 8" id="KW-0378">Hydrolase</keyword>